<evidence type="ECO:0000313" key="2">
    <source>
        <dbReference type="EMBL" id="MER2490667.1"/>
    </source>
</evidence>
<organism evidence="2 3">
    <name type="scientific">Catenovulum sediminis</name>
    <dbReference type="NCBI Taxonomy" id="1740262"/>
    <lineage>
        <taxon>Bacteria</taxon>
        <taxon>Pseudomonadati</taxon>
        <taxon>Pseudomonadota</taxon>
        <taxon>Gammaproteobacteria</taxon>
        <taxon>Alteromonadales</taxon>
        <taxon>Alteromonadaceae</taxon>
        <taxon>Catenovulum</taxon>
    </lineage>
</organism>
<name>A0ABV1RCM7_9ALTE</name>
<evidence type="ECO:0000313" key="3">
    <source>
        <dbReference type="Proteomes" id="UP001467690"/>
    </source>
</evidence>
<dbReference type="Pfam" id="PF13401">
    <property type="entry name" value="AAA_22"/>
    <property type="match status" value="1"/>
</dbReference>
<evidence type="ECO:0000259" key="1">
    <source>
        <dbReference type="Pfam" id="PF13401"/>
    </source>
</evidence>
<dbReference type="Proteomes" id="UP001467690">
    <property type="component" value="Unassembled WGS sequence"/>
</dbReference>
<dbReference type="PANTHER" id="PTHR35894:SF1">
    <property type="entry name" value="PHOSPHORIBULOKINASE _ URIDINE KINASE FAMILY"/>
    <property type="match status" value="1"/>
</dbReference>
<proteinExistence type="predicted"/>
<comment type="caution">
    <text evidence="2">The sequence shown here is derived from an EMBL/GenBank/DDBJ whole genome shotgun (WGS) entry which is preliminary data.</text>
</comment>
<dbReference type="InterPro" id="IPR052026">
    <property type="entry name" value="ExeA_AAA_ATPase_DNA-bind"/>
</dbReference>
<dbReference type="InterPro" id="IPR027417">
    <property type="entry name" value="P-loop_NTPase"/>
</dbReference>
<dbReference type="SUPFAM" id="SSF52540">
    <property type="entry name" value="P-loop containing nucleoside triphosphate hydrolases"/>
    <property type="match status" value="1"/>
</dbReference>
<feature type="domain" description="ORC1/DEAH AAA+ ATPase" evidence="1">
    <location>
        <begin position="169"/>
        <end position="303"/>
    </location>
</feature>
<reference evidence="2 3" key="1">
    <citation type="submission" date="2024-06" db="EMBL/GenBank/DDBJ databases">
        <authorList>
            <person name="Chen R.Y."/>
        </authorList>
    </citation>
    <scope>NUCLEOTIDE SEQUENCE [LARGE SCALE GENOMIC DNA]</scope>
    <source>
        <strain evidence="2 3">D2</strain>
    </source>
</reference>
<dbReference type="Gene3D" id="3.40.50.300">
    <property type="entry name" value="P-loop containing nucleotide triphosphate hydrolases"/>
    <property type="match status" value="1"/>
</dbReference>
<dbReference type="RefSeq" id="WP_350400409.1">
    <property type="nucleotide sequence ID" value="NZ_JBELOE010000064.1"/>
</dbReference>
<accession>A0ABV1RCM7</accession>
<keyword evidence="3" id="KW-1185">Reference proteome</keyword>
<sequence>MSAIPKTWHLRLGRLLAARGINQKNICPFAQTKGVQVSPAVINRIIKNNEWPKRENFCAQIKSVCEQFAVEKLECTAENVSDIWAEDTKGGVTVTEVHEAMHMKRTKAQAEEPTTEFIAPENEMLEHNTIKHFGLAGQPFDNEINCLDDIYLNQSLLMNKEAMINAATTGGMISIIGECGSGKSILKELFVDELEDEHPYCQIIEPATLDRHRITTSSVTAAVFEALHIDSIPQSIEQRDRLIRREVKKLAKEGKRFVFLVDEAHALHYSVIKQLKCLREAAGNLTKVIGVILLGQPELHETLSGSNTREFSWRCKRMETRALGDETQAYIEFKLKRARKAFDDVFSDDAVAAIKQRLCGSRSNGINRNNSIVDMTYQLHVNNLCNEAMNVAARVSEPLVSAAIIKKCRGAS</sequence>
<dbReference type="PANTHER" id="PTHR35894">
    <property type="entry name" value="GENERAL SECRETION PATHWAY PROTEIN A-RELATED"/>
    <property type="match status" value="1"/>
</dbReference>
<gene>
    <name evidence="2" type="ORF">ABS311_02050</name>
</gene>
<protein>
    <submittedName>
        <fullName evidence="2">AAA family ATPase</fullName>
    </submittedName>
</protein>
<dbReference type="InterPro" id="IPR049945">
    <property type="entry name" value="AAA_22"/>
</dbReference>
<dbReference type="EMBL" id="JBELOE010000064">
    <property type="protein sequence ID" value="MER2490667.1"/>
    <property type="molecule type" value="Genomic_DNA"/>
</dbReference>